<accession>A0A9D4L989</accession>
<reference evidence="2" key="2">
    <citation type="submission" date="2020-11" db="EMBL/GenBank/DDBJ databases">
        <authorList>
            <person name="McCartney M.A."/>
            <person name="Auch B."/>
            <person name="Kono T."/>
            <person name="Mallez S."/>
            <person name="Becker A."/>
            <person name="Gohl D.M."/>
            <person name="Silverstein K.A.T."/>
            <person name="Koren S."/>
            <person name="Bechman K.B."/>
            <person name="Herman A."/>
            <person name="Abrahante J.E."/>
            <person name="Garbe J."/>
        </authorList>
    </citation>
    <scope>NUCLEOTIDE SEQUENCE</scope>
    <source>
        <strain evidence="2">Duluth1</strain>
        <tissue evidence="2">Whole animal</tissue>
    </source>
</reference>
<comment type="caution">
    <text evidence="2">The sequence shown here is derived from an EMBL/GenBank/DDBJ whole genome shotgun (WGS) entry which is preliminary data.</text>
</comment>
<gene>
    <name evidence="2" type="ORF">DPMN_096345</name>
</gene>
<dbReference type="EMBL" id="JAIWYP010000003">
    <property type="protein sequence ID" value="KAH3853810.1"/>
    <property type="molecule type" value="Genomic_DNA"/>
</dbReference>
<feature type="compositionally biased region" description="Basic and acidic residues" evidence="1">
    <location>
        <begin position="192"/>
        <end position="224"/>
    </location>
</feature>
<organism evidence="2 3">
    <name type="scientific">Dreissena polymorpha</name>
    <name type="common">Zebra mussel</name>
    <name type="synonym">Mytilus polymorpha</name>
    <dbReference type="NCBI Taxonomy" id="45954"/>
    <lineage>
        <taxon>Eukaryota</taxon>
        <taxon>Metazoa</taxon>
        <taxon>Spiralia</taxon>
        <taxon>Lophotrochozoa</taxon>
        <taxon>Mollusca</taxon>
        <taxon>Bivalvia</taxon>
        <taxon>Autobranchia</taxon>
        <taxon>Heteroconchia</taxon>
        <taxon>Euheterodonta</taxon>
        <taxon>Imparidentia</taxon>
        <taxon>Neoheterodontei</taxon>
        <taxon>Myida</taxon>
        <taxon>Dreissenoidea</taxon>
        <taxon>Dreissenidae</taxon>
        <taxon>Dreissena</taxon>
    </lineage>
</organism>
<evidence type="ECO:0000313" key="2">
    <source>
        <dbReference type="EMBL" id="KAH3853810.1"/>
    </source>
</evidence>
<evidence type="ECO:0000313" key="3">
    <source>
        <dbReference type="Proteomes" id="UP000828390"/>
    </source>
</evidence>
<name>A0A9D4L989_DREPO</name>
<reference evidence="2" key="1">
    <citation type="journal article" date="2019" name="bioRxiv">
        <title>The Genome of the Zebra Mussel, Dreissena polymorpha: A Resource for Invasive Species Research.</title>
        <authorList>
            <person name="McCartney M.A."/>
            <person name="Auch B."/>
            <person name="Kono T."/>
            <person name="Mallez S."/>
            <person name="Zhang Y."/>
            <person name="Obille A."/>
            <person name="Becker A."/>
            <person name="Abrahante J.E."/>
            <person name="Garbe J."/>
            <person name="Badalamenti J.P."/>
            <person name="Herman A."/>
            <person name="Mangelson H."/>
            <person name="Liachko I."/>
            <person name="Sullivan S."/>
            <person name="Sone E.D."/>
            <person name="Koren S."/>
            <person name="Silverstein K.A.T."/>
            <person name="Beckman K.B."/>
            <person name="Gohl D.M."/>
        </authorList>
    </citation>
    <scope>NUCLEOTIDE SEQUENCE</scope>
    <source>
        <strain evidence="2">Duluth1</strain>
        <tissue evidence="2">Whole animal</tissue>
    </source>
</reference>
<dbReference type="AlphaFoldDB" id="A0A9D4L989"/>
<feature type="non-terminal residue" evidence="2">
    <location>
        <position position="1"/>
    </location>
</feature>
<feature type="region of interest" description="Disordered" evidence="1">
    <location>
        <begin position="185"/>
        <end position="224"/>
    </location>
</feature>
<dbReference type="SUPFAM" id="SSF48371">
    <property type="entry name" value="ARM repeat"/>
    <property type="match status" value="1"/>
</dbReference>
<proteinExistence type="predicted"/>
<sequence>DGFAAFAEKVCVPKFCPERDSGGYWAAQWAINFLIRLVGEQEHDEAVSKTFGKVYADTWLALLKAGPSSAQTEIMSRFQTYIFEQYIMNCEHKQFAEMFSQMNITFHYDASIEKEHEEGEYADCVNKAIGYLFERMEEKQLIESRKEFLDLYHHFQKQQSGLSATFATYVGYLLRDMASRFPDKNPYGETKGVGHVDPKSETKGVGHEDPKSKTRGLGHADPKSSKESIELVKRMICDPKIKSKEDMGKLKAGATLESVIEGKLKANDIPGMIDPLMSLVSEFSKSAGSRFGKEIYKIIRNRLFNKMDNDSYVPNVKVYESCLGMVLNVLPHPNVTEPMADMINAVFAYCLMKFPDMTQPLAKKFVTAMIELLKSGNQILVKVTVGILRDDVMLERLKWKSLIEEVRMMLGIVGKKPIKEMQKDERDKLDTIIKGYTDFCEYFLIALRKSKVVEQVQKELIEAIFDCIELESPAKADMAYALQDNLRLSKPDRDLIIFILTRCKADLDNKELKWTIHSSKSISNTLQAVITAYNGNGKMVTPEQHKLFAGIFNICMEGDSTVEHFIDYDECHTVYMTI</sequence>
<keyword evidence="3" id="KW-1185">Reference proteome</keyword>
<dbReference type="Proteomes" id="UP000828390">
    <property type="component" value="Unassembled WGS sequence"/>
</dbReference>
<evidence type="ECO:0000256" key="1">
    <source>
        <dbReference type="SAM" id="MobiDB-lite"/>
    </source>
</evidence>
<dbReference type="InterPro" id="IPR016024">
    <property type="entry name" value="ARM-type_fold"/>
</dbReference>
<protein>
    <submittedName>
        <fullName evidence="2">Uncharacterized protein</fullName>
    </submittedName>
</protein>